<dbReference type="InterPro" id="IPR011711">
    <property type="entry name" value="GntR_C"/>
</dbReference>
<evidence type="ECO:0000256" key="1">
    <source>
        <dbReference type="ARBA" id="ARBA00023015"/>
    </source>
</evidence>
<reference evidence="5 6" key="1">
    <citation type="journal article" date="2017" name="Int J Environ Stud">
        <title>Does the Miocene-Pliocene relict legume Oxytropis triphylla form nitrogen-fixing nodules with a combination of bacterial strains?</title>
        <authorList>
            <person name="Safronova V."/>
            <person name="Belimov A."/>
            <person name="Sazanova A."/>
            <person name="Kuznetsova I."/>
            <person name="Popova J."/>
            <person name="Andronov E."/>
            <person name="Verkhozina A."/>
            <person name="Tikhonovich I."/>
        </authorList>
    </citation>
    <scope>NUCLEOTIDE SEQUENCE [LARGE SCALE GENOMIC DNA]</scope>
    <source>
        <strain evidence="5 6">Tri-38</strain>
    </source>
</reference>
<dbReference type="SUPFAM" id="SSF48008">
    <property type="entry name" value="GntR ligand-binding domain-like"/>
    <property type="match status" value="1"/>
</dbReference>
<dbReference type="InterPro" id="IPR000524">
    <property type="entry name" value="Tscrpt_reg_HTH_GntR"/>
</dbReference>
<keyword evidence="3" id="KW-0804">Transcription</keyword>
<evidence type="ECO:0000313" key="6">
    <source>
        <dbReference type="Proteomes" id="UP000232163"/>
    </source>
</evidence>
<dbReference type="SMART" id="SM00895">
    <property type="entry name" value="FCD"/>
    <property type="match status" value="1"/>
</dbReference>
<dbReference type="PROSITE" id="PS50949">
    <property type="entry name" value="HTH_GNTR"/>
    <property type="match status" value="1"/>
</dbReference>
<dbReference type="PANTHER" id="PTHR43537">
    <property type="entry name" value="TRANSCRIPTIONAL REGULATOR, GNTR FAMILY"/>
    <property type="match status" value="1"/>
</dbReference>
<organism evidence="5 6">
    <name type="scientific">Phyllobacterium zundukense</name>
    <dbReference type="NCBI Taxonomy" id="1867719"/>
    <lineage>
        <taxon>Bacteria</taxon>
        <taxon>Pseudomonadati</taxon>
        <taxon>Pseudomonadota</taxon>
        <taxon>Alphaproteobacteria</taxon>
        <taxon>Hyphomicrobiales</taxon>
        <taxon>Phyllobacteriaceae</taxon>
        <taxon>Phyllobacterium</taxon>
    </lineage>
</organism>
<feature type="domain" description="HTH gntR-type" evidence="4">
    <location>
        <begin position="19"/>
        <end position="86"/>
    </location>
</feature>
<keyword evidence="6" id="KW-1185">Reference proteome</keyword>
<dbReference type="KEGG" id="pht:BLM14_28760"/>
<name>A0A2N9VXS4_9HYPH</name>
<dbReference type="EMBL" id="MZMT01000033">
    <property type="protein sequence ID" value="PIO44292.1"/>
    <property type="molecule type" value="Genomic_DNA"/>
</dbReference>
<accession>A0A2N9VXS4</accession>
<keyword evidence="2" id="KW-0238">DNA-binding</keyword>
<dbReference type="GO" id="GO:0003700">
    <property type="term" value="F:DNA-binding transcription factor activity"/>
    <property type="evidence" value="ECO:0007669"/>
    <property type="project" value="InterPro"/>
</dbReference>
<dbReference type="AlphaFoldDB" id="A0A2N9VXS4"/>
<dbReference type="Pfam" id="PF00392">
    <property type="entry name" value="GntR"/>
    <property type="match status" value="1"/>
</dbReference>
<dbReference type="InterPro" id="IPR036390">
    <property type="entry name" value="WH_DNA-bd_sf"/>
</dbReference>
<comment type="caution">
    <text evidence="5">The sequence shown here is derived from an EMBL/GenBank/DDBJ whole genome shotgun (WGS) entry which is preliminary data.</text>
</comment>
<dbReference type="Proteomes" id="UP000232163">
    <property type="component" value="Unassembled WGS sequence"/>
</dbReference>
<dbReference type="InterPro" id="IPR036388">
    <property type="entry name" value="WH-like_DNA-bd_sf"/>
</dbReference>
<evidence type="ECO:0000259" key="4">
    <source>
        <dbReference type="PROSITE" id="PS50949"/>
    </source>
</evidence>
<dbReference type="SMART" id="SM00345">
    <property type="entry name" value="HTH_GNTR"/>
    <property type="match status" value="1"/>
</dbReference>
<dbReference type="GO" id="GO:0003677">
    <property type="term" value="F:DNA binding"/>
    <property type="evidence" value="ECO:0007669"/>
    <property type="project" value="UniProtKB-KW"/>
</dbReference>
<dbReference type="Gene3D" id="1.20.120.530">
    <property type="entry name" value="GntR ligand-binding domain-like"/>
    <property type="match status" value="1"/>
</dbReference>
<evidence type="ECO:0000313" key="5">
    <source>
        <dbReference type="EMBL" id="PIO44292.1"/>
    </source>
</evidence>
<proteinExistence type="predicted"/>
<evidence type="ECO:0000256" key="2">
    <source>
        <dbReference type="ARBA" id="ARBA00023125"/>
    </source>
</evidence>
<dbReference type="InterPro" id="IPR008920">
    <property type="entry name" value="TF_FadR/GntR_C"/>
</dbReference>
<dbReference type="Pfam" id="PF07729">
    <property type="entry name" value="FCD"/>
    <property type="match status" value="1"/>
</dbReference>
<dbReference type="OrthoDB" id="9815654at2"/>
<protein>
    <submittedName>
        <fullName evidence="5">GntR family transcriptional regulator</fullName>
    </submittedName>
</protein>
<dbReference type="PANTHER" id="PTHR43537:SF39">
    <property type="entry name" value="HTH-TYPE TRANSCRIPTIONAL REGULATOR MCBR"/>
    <property type="match status" value="1"/>
</dbReference>
<sequence length="226" mass="24936">MAEAGYKRPGVEILPLSKETLQDRVYRQITSLILEGGIVPGEMVPVQSLADAFGVSAMPVREALRRLTAANALTVVSGRSIGIPRLSRAKLTDLRNVRIEIESLAGKWAAERIQHDEIETLRSLLESLEDANASGDIKSYLRANYAFHFSIYRAAGSESILNIIENLWLQVSPYFNMLHDSGNYTKANEHHRAMFAALCAHDGDAVRIAIQSDIDAAYDVLVELVS</sequence>
<keyword evidence="1" id="KW-0805">Transcription regulation</keyword>
<dbReference type="SUPFAM" id="SSF46785">
    <property type="entry name" value="Winged helix' DNA-binding domain"/>
    <property type="match status" value="1"/>
</dbReference>
<evidence type="ECO:0000256" key="3">
    <source>
        <dbReference type="ARBA" id="ARBA00023163"/>
    </source>
</evidence>
<gene>
    <name evidence="5" type="ORF">B5P45_13560</name>
</gene>
<dbReference type="Gene3D" id="1.10.10.10">
    <property type="entry name" value="Winged helix-like DNA-binding domain superfamily/Winged helix DNA-binding domain"/>
    <property type="match status" value="1"/>
</dbReference>